<sequence>MQIESVINDLSNMNLINKKEIKYTQLTGGTSSNIYLLSNIKNESKYIVKFNDPSVLESEAYFLNSYNKLDILPNLLFAEKTFKYIVYPFIPGRTNYVNKNKKELLISLVEQLINNYESYPNAPGWGWADDLSNSWSDFLMSRLTESYKILDSYLEKPDHTLIFSIVNNSDLITFQGKPFLLHGDCGIHNFIFNKGGLSGIIDPTPVFGDPLYDLIYAFCSSPDNLTKETISTAVSHLKFLQDFDSNTIYKNVLVGLYFRLATCIKHHPDDLDEYLIAWNYWISLVKSN</sequence>
<keyword evidence="3" id="KW-1185">Reference proteome</keyword>
<evidence type="ECO:0000313" key="3">
    <source>
        <dbReference type="Proteomes" id="UP000094580"/>
    </source>
</evidence>
<accession>A0ABX2ZQ85</accession>
<dbReference type="Gene3D" id="3.30.200.150">
    <property type="match status" value="1"/>
</dbReference>
<gene>
    <name evidence="2" type="ORF">BED47_22785</name>
</gene>
<name>A0ABX2ZQ85_9BACI</name>
<protein>
    <recommendedName>
        <fullName evidence="1">Aminoglycoside phosphotransferase domain-containing protein</fullName>
    </recommendedName>
</protein>
<proteinExistence type="predicted"/>
<comment type="caution">
    <text evidence="2">The sequence shown here is derived from an EMBL/GenBank/DDBJ whole genome shotgun (WGS) entry which is preliminary data.</text>
</comment>
<feature type="domain" description="Aminoglycoside phosphotransferase" evidence="1">
    <location>
        <begin position="23"/>
        <end position="218"/>
    </location>
</feature>
<dbReference type="Pfam" id="PF01636">
    <property type="entry name" value="APH"/>
    <property type="match status" value="1"/>
</dbReference>
<dbReference type="RefSeq" id="WP_069034018.1">
    <property type="nucleotide sequence ID" value="NZ_MDKC01000019.1"/>
</dbReference>
<dbReference type="SUPFAM" id="SSF56112">
    <property type="entry name" value="Protein kinase-like (PK-like)"/>
    <property type="match status" value="1"/>
</dbReference>
<dbReference type="Gene3D" id="3.90.1200.10">
    <property type="match status" value="1"/>
</dbReference>
<dbReference type="InterPro" id="IPR002575">
    <property type="entry name" value="Aminoglycoside_PTrfase"/>
</dbReference>
<evidence type="ECO:0000313" key="2">
    <source>
        <dbReference type="EMBL" id="ODG91582.1"/>
    </source>
</evidence>
<dbReference type="Proteomes" id="UP000094580">
    <property type="component" value="Unassembled WGS sequence"/>
</dbReference>
<organism evidence="2 3">
    <name type="scientific">Gottfriedia luciferensis</name>
    <dbReference type="NCBI Taxonomy" id="178774"/>
    <lineage>
        <taxon>Bacteria</taxon>
        <taxon>Bacillati</taxon>
        <taxon>Bacillota</taxon>
        <taxon>Bacilli</taxon>
        <taxon>Bacillales</taxon>
        <taxon>Bacillaceae</taxon>
        <taxon>Gottfriedia</taxon>
    </lineage>
</organism>
<dbReference type="EMBL" id="MDKC01000019">
    <property type="protein sequence ID" value="ODG91582.1"/>
    <property type="molecule type" value="Genomic_DNA"/>
</dbReference>
<dbReference type="InterPro" id="IPR011009">
    <property type="entry name" value="Kinase-like_dom_sf"/>
</dbReference>
<evidence type="ECO:0000259" key="1">
    <source>
        <dbReference type="Pfam" id="PF01636"/>
    </source>
</evidence>
<reference evidence="2 3" key="1">
    <citation type="submission" date="2016-07" db="EMBL/GenBank/DDBJ databases">
        <authorList>
            <person name="Townsley L."/>
            <person name="Shank E.A."/>
        </authorList>
    </citation>
    <scope>NUCLEOTIDE SEQUENCE [LARGE SCALE GENOMIC DNA]</scope>
    <source>
        <strain evidence="2 3">CH01</strain>
    </source>
</reference>